<proteinExistence type="predicted"/>
<accession>A7VPG7</accession>
<organism evidence="2 3">
    <name type="scientific">[Clostridium] leptum DSM 753</name>
    <dbReference type="NCBI Taxonomy" id="428125"/>
    <lineage>
        <taxon>Bacteria</taxon>
        <taxon>Bacillati</taxon>
        <taxon>Bacillota</taxon>
        <taxon>Clostridia</taxon>
        <taxon>Eubacteriales</taxon>
        <taxon>Oscillospiraceae</taxon>
        <taxon>Oscillospiraceae incertae sedis</taxon>
    </lineage>
</organism>
<comment type="caution">
    <text evidence="2">The sequence shown here is derived from an EMBL/GenBank/DDBJ whole genome shotgun (WGS) entry which is preliminary data.</text>
</comment>
<dbReference type="InterPro" id="IPR014229">
    <property type="entry name" value="Spore_YtfJ"/>
</dbReference>
<reference evidence="2 3" key="1">
    <citation type="submission" date="2007-08" db="EMBL/GenBank/DDBJ databases">
        <title>Draft genome sequence of Clostridium leptum (DSM 753).</title>
        <authorList>
            <person name="Sudarsanam P."/>
            <person name="Ley R."/>
            <person name="Guruge J."/>
            <person name="Turnbaugh P.J."/>
            <person name="Mahowald M."/>
            <person name="Liep D."/>
            <person name="Gordon J."/>
        </authorList>
    </citation>
    <scope>NUCLEOTIDE SEQUENCE [LARGE SCALE GENOMIC DNA]</scope>
    <source>
        <strain evidence="2 3">DSM 753</strain>
    </source>
</reference>
<dbReference type="NCBIfam" id="TIGR02874">
    <property type="entry name" value="spore_ytfJ"/>
    <property type="match status" value="1"/>
</dbReference>
<sequence length="162" mass="17363">MRRFLENKEDLSMSDHPIESMMNTTMEKIKTMVDASTMIGDPITTPDGTVIIPVSKVSYGFASGGSDFVSKNAASKDLFGGGAGAGITLTPVAFLAIHEGEVKLLQVDPFNSTADRVVGMVPDVVDKISGLFSKKDKKKKEQPEEKPAKSSIDDIDLSDPLV</sequence>
<dbReference type="PANTHER" id="PTHR39162:SF1">
    <property type="entry name" value="SPORULATION PROTEIN YTFJ"/>
    <property type="match status" value="1"/>
</dbReference>
<dbReference type="AlphaFoldDB" id="A7VPG7"/>
<reference evidence="2 3" key="2">
    <citation type="submission" date="2007-08" db="EMBL/GenBank/DDBJ databases">
        <authorList>
            <person name="Fulton L."/>
            <person name="Clifton S."/>
            <person name="Fulton B."/>
            <person name="Xu J."/>
            <person name="Minx P."/>
            <person name="Pepin K.H."/>
            <person name="Johnson M."/>
            <person name="Thiruvilangam P."/>
            <person name="Bhonagiri V."/>
            <person name="Nash W.E."/>
            <person name="Wang C."/>
            <person name="Mardis E.R."/>
            <person name="Wilson R.K."/>
        </authorList>
    </citation>
    <scope>NUCLEOTIDE SEQUENCE [LARGE SCALE GENOMIC DNA]</scope>
    <source>
        <strain evidence="2 3">DSM 753</strain>
    </source>
</reference>
<dbReference type="eggNOG" id="COG3874">
    <property type="taxonomic scope" value="Bacteria"/>
</dbReference>
<name>A7VPG7_9FIRM</name>
<evidence type="ECO:0000256" key="1">
    <source>
        <dbReference type="SAM" id="MobiDB-lite"/>
    </source>
</evidence>
<evidence type="ECO:0000313" key="3">
    <source>
        <dbReference type="Proteomes" id="UP000003490"/>
    </source>
</evidence>
<dbReference type="PIRSF" id="PIRSF021377">
    <property type="entry name" value="YtfJ"/>
    <property type="match status" value="1"/>
</dbReference>
<feature type="compositionally biased region" description="Acidic residues" evidence="1">
    <location>
        <begin position="153"/>
        <end position="162"/>
    </location>
</feature>
<evidence type="ECO:0000313" key="2">
    <source>
        <dbReference type="EMBL" id="EDO62854.1"/>
    </source>
</evidence>
<dbReference type="HOGENOM" id="CLU_115880_2_0_9"/>
<dbReference type="EMBL" id="ABCB02000012">
    <property type="protein sequence ID" value="EDO62854.1"/>
    <property type="molecule type" value="Genomic_DNA"/>
</dbReference>
<dbReference type="Pfam" id="PF09579">
    <property type="entry name" value="Spore_YtfJ"/>
    <property type="match status" value="1"/>
</dbReference>
<feature type="compositionally biased region" description="Basic and acidic residues" evidence="1">
    <location>
        <begin position="139"/>
        <end position="152"/>
    </location>
</feature>
<feature type="region of interest" description="Disordered" evidence="1">
    <location>
        <begin position="134"/>
        <end position="162"/>
    </location>
</feature>
<dbReference type="Proteomes" id="UP000003490">
    <property type="component" value="Unassembled WGS sequence"/>
</dbReference>
<dbReference type="PANTHER" id="PTHR39162">
    <property type="entry name" value="GLL3345 PROTEIN"/>
    <property type="match status" value="1"/>
</dbReference>
<gene>
    <name evidence="2" type="primary">ytfJ</name>
    <name evidence="2" type="ORF">CLOLEP_00443</name>
</gene>
<protein>
    <submittedName>
        <fullName evidence="2">Sporulation protein YtfJ</fullName>
    </submittedName>
</protein>